<evidence type="ECO:0000313" key="5">
    <source>
        <dbReference type="Proteomes" id="UP001281130"/>
    </source>
</evidence>
<accession>A0AB35T8D9</accession>
<proteinExistence type="inferred from homology"/>
<keyword evidence="2" id="KW-0378">Hydrolase</keyword>
<dbReference type="SUPFAM" id="SSF101478">
    <property type="entry name" value="ADP-ribosylglycohydrolase"/>
    <property type="match status" value="1"/>
</dbReference>
<dbReference type="Gene3D" id="1.10.4080.10">
    <property type="entry name" value="ADP-ribosylation/Crystallin J1"/>
    <property type="match status" value="1"/>
</dbReference>
<evidence type="ECO:0000256" key="2">
    <source>
        <dbReference type="ARBA" id="ARBA00022801"/>
    </source>
</evidence>
<dbReference type="GO" id="GO:0046872">
    <property type="term" value="F:metal ion binding"/>
    <property type="evidence" value="ECO:0007669"/>
    <property type="project" value="UniProtKB-KW"/>
</dbReference>
<evidence type="ECO:0000256" key="1">
    <source>
        <dbReference type="ARBA" id="ARBA00010702"/>
    </source>
</evidence>
<comment type="cofactor">
    <cofactor evidence="3">
        <name>Mg(2+)</name>
        <dbReference type="ChEBI" id="CHEBI:18420"/>
    </cofactor>
    <text evidence="3">Binds 2 magnesium ions per subunit.</text>
</comment>
<gene>
    <name evidence="4" type="ORF">SIL72_14385</name>
</gene>
<evidence type="ECO:0000313" key="4">
    <source>
        <dbReference type="EMBL" id="MDX5895212.1"/>
    </source>
</evidence>
<dbReference type="InterPro" id="IPR036705">
    <property type="entry name" value="Ribosyl_crysJ1_sf"/>
</dbReference>
<dbReference type="AlphaFoldDB" id="A0AB35T8D9"/>
<comment type="caution">
    <text evidence="4">The sequence shown here is derived from an EMBL/GenBank/DDBJ whole genome shotgun (WGS) entry which is preliminary data.</text>
</comment>
<dbReference type="EMBL" id="JAWXXX010000001">
    <property type="protein sequence ID" value="MDX5895212.1"/>
    <property type="molecule type" value="Genomic_DNA"/>
</dbReference>
<dbReference type="Proteomes" id="UP001281130">
    <property type="component" value="Unassembled WGS sequence"/>
</dbReference>
<dbReference type="RefSeq" id="WP_084263974.1">
    <property type="nucleotide sequence ID" value="NZ_JAWXXX010000001.1"/>
</dbReference>
<feature type="binding site" evidence="3">
    <location>
        <position position="93"/>
    </location>
    <ligand>
        <name>Mg(2+)</name>
        <dbReference type="ChEBI" id="CHEBI:18420"/>
        <label>1</label>
    </ligand>
</feature>
<dbReference type="PANTHER" id="PTHR16222">
    <property type="entry name" value="ADP-RIBOSYLGLYCOHYDROLASE"/>
    <property type="match status" value="1"/>
</dbReference>
<sequence>MPQPAVPRRLQFSSRIVYILDVLVCSKSERSVVGPGGWLEGGMIFTDADRFAGALLGCAVGDMVGAAWLSGELPDPRADAPRASGREACVSSDASGLALALAETLVDSGGDFDLGAVATSFGRWMKRRDEASGSLFVFDEASEIACRRLYLGCHPRKSAVFSRSSGAATRAAPLGLLDRSMKSILKMAVLQARLTHRHPEALAGAAAIALAVNHAVEAVSFHPDAFLDDVALPVEDIAPGLAAKISDLQRYLSEPLKVGFHLVGSSASSLDAVPAALLAFARQPHSFESAVVEAVYAADSPVMIGAMVGSLSGALNGAAAVPRRWIELLGNPDGTELLAQALFKTAFGSL</sequence>
<dbReference type="PANTHER" id="PTHR16222:SF24">
    <property type="entry name" value="ADP-RIBOSYLHYDROLASE ARH3"/>
    <property type="match status" value="1"/>
</dbReference>
<keyword evidence="3" id="KW-0460">Magnesium</keyword>
<keyword evidence="3" id="KW-0479">Metal-binding</keyword>
<evidence type="ECO:0000256" key="3">
    <source>
        <dbReference type="PIRSR" id="PIRSR605502-1"/>
    </source>
</evidence>
<name>A0AB35T8D9_RUBRA</name>
<dbReference type="GO" id="GO:0016787">
    <property type="term" value="F:hydrolase activity"/>
    <property type="evidence" value="ECO:0007669"/>
    <property type="project" value="UniProtKB-KW"/>
</dbReference>
<organism evidence="4 5">
    <name type="scientific">Rubrobacter radiotolerans</name>
    <name type="common">Arthrobacter radiotolerans</name>
    <dbReference type="NCBI Taxonomy" id="42256"/>
    <lineage>
        <taxon>Bacteria</taxon>
        <taxon>Bacillati</taxon>
        <taxon>Actinomycetota</taxon>
        <taxon>Rubrobacteria</taxon>
        <taxon>Rubrobacterales</taxon>
        <taxon>Rubrobacteraceae</taxon>
        <taxon>Rubrobacter</taxon>
    </lineage>
</organism>
<protein>
    <submittedName>
        <fullName evidence="4">ADP-ribosylglycohydrolase family protein</fullName>
    </submittedName>
</protein>
<dbReference type="InterPro" id="IPR050792">
    <property type="entry name" value="ADP-ribosylglycohydrolase"/>
</dbReference>
<feature type="binding site" evidence="3">
    <location>
        <position position="92"/>
    </location>
    <ligand>
        <name>Mg(2+)</name>
        <dbReference type="ChEBI" id="CHEBI:18420"/>
        <label>1</label>
    </ligand>
</feature>
<comment type="similarity">
    <text evidence="1">Belongs to the ADP-ribosylglycohydrolase family.</text>
</comment>
<dbReference type="InterPro" id="IPR005502">
    <property type="entry name" value="Ribosyl_crysJ1"/>
</dbReference>
<dbReference type="Pfam" id="PF03747">
    <property type="entry name" value="ADP_ribosyl_GH"/>
    <property type="match status" value="1"/>
</dbReference>
<reference evidence="4" key="1">
    <citation type="submission" date="2023-11" db="EMBL/GenBank/DDBJ databases">
        <title>MicrobeMod: A computational toolkit for identifying prokaryotic methylation and restriction-modification with nanopore sequencing.</title>
        <authorList>
            <person name="Crits-Christoph A."/>
            <person name="Kang S.C."/>
            <person name="Lee H."/>
            <person name="Ostrov N."/>
        </authorList>
    </citation>
    <scope>NUCLEOTIDE SEQUENCE</scope>
    <source>
        <strain evidence="4">ATCC 51242</strain>
    </source>
</reference>